<sequence length="100" mass="11306">MDDKSDYEALTKRGRLVVTLQTWDHLAAHVITSQYKDRDSQQVGPSPPGGAFARKRYQLMCQLVGYPTTQQFDQPIEKSAQDASDDDVPDSEEDLAMTWD</sequence>
<dbReference type="AlphaFoldDB" id="A0A1D8NF91"/>
<evidence type="ECO:0000313" key="3">
    <source>
        <dbReference type="Proteomes" id="UP000182444"/>
    </source>
</evidence>
<dbReference type="RefSeq" id="XP_503014.2">
    <property type="nucleotide sequence ID" value="XM_503014.4"/>
</dbReference>
<dbReference type="Proteomes" id="UP000182444">
    <property type="component" value="Chromosome 1D"/>
</dbReference>
<dbReference type="VEuPathDB" id="FungiDB:YALI1_D24127g"/>
<dbReference type="EMBL" id="CP017556">
    <property type="protein sequence ID" value="AOW04296.1"/>
    <property type="molecule type" value="Genomic_DNA"/>
</dbReference>
<organism evidence="2 3">
    <name type="scientific">Yarrowia lipolytica</name>
    <name type="common">Candida lipolytica</name>
    <dbReference type="NCBI Taxonomy" id="4952"/>
    <lineage>
        <taxon>Eukaryota</taxon>
        <taxon>Fungi</taxon>
        <taxon>Dikarya</taxon>
        <taxon>Ascomycota</taxon>
        <taxon>Saccharomycotina</taxon>
        <taxon>Dipodascomycetes</taxon>
        <taxon>Dipodascales</taxon>
        <taxon>Dipodascales incertae sedis</taxon>
        <taxon>Yarrowia</taxon>
    </lineage>
</organism>
<dbReference type="OrthoDB" id="10310557at2759"/>
<proteinExistence type="predicted"/>
<dbReference type="GeneID" id="2911150"/>
<dbReference type="KEGG" id="yli:2911150"/>
<gene>
    <name evidence="2" type="ORF">YALI1_D24127g</name>
</gene>
<protein>
    <submittedName>
        <fullName evidence="2">Uncharacterized protein</fullName>
    </submittedName>
</protein>
<accession>A0A1D8NF91</accession>
<feature type="region of interest" description="Disordered" evidence="1">
    <location>
        <begin position="72"/>
        <end position="100"/>
    </location>
</feature>
<dbReference type="VEuPathDB" id="FungiDB:YALI0_D19052g"/>
<feature type="compositionally biased region" description="Acidic residues" evidence="1">
    <location>
        <begin position="83"/>
        <end position="100"/>
    </location>
</feature>
<evidence type="ECO:0000313" key="2">
    <source>
        <dbReference type="EMBL" id="AOW04296.1"/>
    </source>
</evidence>
<reference evidence="2 3" key="1">
    <citation type="journal article" date="2016" name="PLoS ONE">
        <title>Sequence Assembly of Yarrowia lipolytica Strain W29/CLIB89 Shows Transposable Element Diversity.</title>
        <authorList>
            <person name="Magnan C."/>
            <person name="Yu J."/>
            <person name="Chang I."/>
            <person name="Jahn E."/>
            <person name="Kanomata Y."/>
            <person name="Wu J."/>
            <person name="Zeller M."/>
            <person name="Oakes M."/>
            <person name="Baldi P."/>
            <person name="Sandmeyer S."/>
        </authorList>
    </citation>
    <scope>NUCLEOTIDE SEQUENCE [LARGE SCALE GENOMIC DNA]</scope>
    <source>
        <strain evidence="3">CLIB89(W29)</strain>
    </source>
</reference>
<name>A0A1D8NF91_YARLL</name>
<evidence type="ECO:0000256" key="1">
    <source>
        <dbReference type="SAM" id="MobiDB-lite"/>
    </source>
</evidence>